<organism evidence="1 2">
    <name type="scientific">Prymnesium parvum</name>
    <name type="common">Toxic golden alga</name>
    <dbReference type="NCBI Taxonomy" id="97485"/>
    <lineage>
        <taxon>Eukaryota</taxon>
        <taxon>Haptista</taxon>
        <taxon>Haptophyta</taxon>
        <taxon>Prymnesiophyceae</taxon>
        <taxon>Prymnesiales</taxon>
        <taxon>Prymnesiaceae</taxon>
        <taxon>Prymnesium</taxon>
    </lineage>
</organism>
<reference evidence="1 2" key="1">
    <citation type="journal article" date="2024" name="Science">
        <title>Giant polyketide synthase enzymes in the biosynthesis of giant marine polyether toxins.</title>
        <authorList>
            <person name="Fallon T.R."/>
            <person name="Shende V.V."/>
            <person name="Wierzbicki I.H."/>
            <person name="Pendleton A.L."/>
            <person name="Watervoot N.F."/>
            <person name="Auber R.P."/>
            <person name="Gonzalez D.J."/>
            <person name="Wisecaver J.H."/>
            <person name="Moore B.S."/>
        </authorList>
    </citation>
    <scope>NUCLEOTIDE SEQUENCE [LARGE SCALE GENOMIC DNA]</scope>
    <source>
        <strain evidence="1 2">12B1</strain>
    </source>
</reference>
<proteinExistence type="predicted"/>
<evidence type="ECO:0000313" key="2">
    <source>
        <dbReference type="Proteomes" id="UP001515480"/>
    </source>
</evidence>
<gene>
    <name evidence="1" type="ORF">AB1Y20_009870</name>
</gene>
<dbReference type="Proteomes" id="UP001515480">
    <property type="component" value="Unassembled WGS sequence"/>
</dbReference>
<name>A0AB34K5S7_PRYPA</name>
<dbReference type="EMBL" id="JBGBPQ010000002">
    <property type="protein sequence ID" value="KAL1528527.1"/>
    <property type="molecule type" value="Genomic_DNA"/>
</dbReference>
<comment type="caution">
    <text evidence="1">The sequence shown here is derived from an EMBL/GenBank/DDBJ whole genome shotgun (WGS) entry which is preliminary data.</text>
</comment>
<evidence type="ECO:0000313" key="1">
    <source>
        <dbReference type="EMBL" id="KAL1528527.1"/>
    </source>
</evidence>
<protein>
    <submittedName>
        <fullName evidence="1">Uncharacterized protein</fullName>
    </submittedName>
</protein>
<keyword evidence="2" id="KW-1185">Reference proteome</keyword>
<sequence>MVHSVNTAAIKVLSKAISASACEFNWSDVGHVVTKQTTRFTDNKIDKIVNVRAMYKMGKAVNNKVLLGNLPKLDDFLDILVDEAISYTPGGGDDVADAEELVEDSSGDEDYDIVAEDEEPLYALGGGVNTGLDASVVTDLI</sequence>
<dbReference type="AlphaFoldDB" id="A0AB34K5S7"/>
<accession>A0AB34K5S7</accession>